<dbReference type="EMBL" id="JAIWYP010000014">
    <property type="protein sequence ID" value="KAH3706083.1"/>
    <property type="molecule type" value="Genomic_DNA"/>
</dbReference>
<comment type="caution">
    <text evidence="1">The sequence shown here is derived from an EMBL/GenBank/DDBJ whole genome shotgun (WGS) entry which is preliminary data.</text>
</comment>
<reference evidence="1" key="2">
    <citation type="submission" date="2020-11" db="EMBL/GenBank/DDBJ databases">
        <authorList>
            <person name="McCartney M.A."/>
            <person name="Auch B."/>
            <person name="Kono T."/>
            <person name="Mallez S."/>
            <person name="Becker A."/>
            <person name="Gohl D.M."/>
            <person name="Silverstein K.A.T."/>
            <person name="Koren S."/>
            <person name="Bechman K.B."/>
            <person name="Herman A."/>
            <person name="Abrahante J.E."/>
            <person name="Garbe J."/>
        </authorList>
    </citation>
    <scope>NUCLEOTIDE SEQUENCE</scope>
    <source>
        <strain evidence="1">Duluth1</strain>
        <tissue evidence="1">Whole animal</tissue>
    </source>
</reference>
<evidence type="ECO:0000313" key="2">
    <source>
        <dbReference type="Proteomes" id="UP000828390"/>
    </source>
</evidence>
<sequence length="60" mass="6755">MYNNGQVIETIRVYSLLECWCTQQWSGKATAWNCTEDGRAGGLSGVGAKSRLQRFYNVVH</sequence>
<dbReference type="Proteomes" id="UP000828390">
    <property type="component" value="Unassembled WGS sequence"/>
</dbReference>
<gene>
    <name evidence="1" type="ORF">DPMN_065463</name>
</gene>
<accession>A0A9D4BU77</accession>
<reference evidence="1" key="1">
    <citation type="journal article" date="2019" name="bioRxiv">
        <title>The Genome of the Zebra Mussel, Dreissena polymorpha: A Resource for Invasive Species Research.</title>
        <authorList>
            <person name="McCartney M.A."/>
            <person name="Auch B."/>
            <person name="Kono T."/>
            <person name="Mallez S."/>
            <person name="Zhang Y."/>
            <person name="Obille A."/>
            <person name="Becker A."/>
            <person name="Abrahante J.E."/>
            <person name="Garbe J."/>
            <person name="Badalamenti J.P."/>
            <person name="Herman A."/>
            <person name="Mangelson H."/>
            <person name="Liachko I."/>
            <person name="Sullivan S."/>
            <person name="Sone E.D."/>
            <person name="Koren S."/>
            <person name="Silverstein K.A.T."/>
            <person name="Beckman K.B."/>
            <person name="Gohl D.M."/>
        </authorList>
    </citation>
    <scope>NUCLEOTIDE SEQUENCE</scope>
    <source>
        <strain evidence="1">Duluth1</strain>
        <tissue evidence="1">Whole animal</tissue>
    </source>
</reference>
<dbReference type="AlphaFoldDB" id="A0A9D4BU77"/>
<keyword evidence="2" id="KW-1185">Reference proteome</keyword>
<evidence type="ECO:0000313" key="1">
    <source>
        <dbReference type="EMBL" id="KAH3706083.1"/>
    </source>
</evidence>
<proteinExistence type="predicted"/>
<organism evidence="1 2">
    <name type="scientific">Dreissena polymorpha</name>
    <name type="common">Zebra mussel</name>
    <name type="synonym">Mytilus polymorpha</name>
    <dbReference type="NCBI Taxonomy" id="45954"/>
    <lineage>
        <taxon>Eukaryota</taxon>
        <taxon>Metazoa</taxon>
        <taxon>Spiralia</taxon>
        <taxon>Lophotrochozoa</taxon>
        <taxon>Mollusca</taxon>
        <taxon>Bivalvia</taxon>
        <taxon>Autobranchia</taxon>
        <taxon>Heteroconchia</taxon>
        <taxon>Euheterodonta</taxon>
        <taxon>Imparidentia</taxon>
        <taxon>Neoheterodontei</taxon>
        <taxon>Myida</taxon>
        <taxon>Dreissenoidea</taxon>
        <taxon>Dreissenidae</taxon>
        <taxon>Dreissena</taxon>
    </lineage>
</organism>
<name>A0A9D4BU77_DREPO</name>
<protein>
    <submittedName>
        <fullName evidence="1">Uncharacterized protein</fullName>
    </submittedName>
</protein>